<dbReference type="InterPro" id="IPR050869">
    <property type="entry name" value="H3K4_H4K5_MeTrfase"/>
</dbReference>
<evidence type="ECO:0000313" key="3">
    <source>
        <dbReference type="Proteomes" id="UP000728032"/>
    </source>
</evidence>
<evidence type="ECO:0000313" key="2">
    <source>
        <dbReference type="EMBL" id="CAD7639031.1"/>
    </source>
</evidence>
<dbReference type="GO" id="GO:0008170">
    <property type="term" value="F:N-methyltransferase activity"/>
    <property type="evidence" value="ECO:0007669"/>
    <property type="project" value="UniProtKB-ARBA"/>
</dbReference>
<keyword evidence="3" id="KW-1185">Reference proteome</keyword>
<reference evidence="2" key="1">
    <citation type="submission" date="2020-11" db="EMBL/GenBank/DDBJ databases">
        <authorList>
            <person name="Tran Van P."/>
        </authorList>
    </citation>
    <scope>NUCLEOTIDE SEQUENCE</scope>
</reference>
<dbReference type="CDD" id="cd20071">
    <property type="entry name" value="SET_SMYD"/>
    <property type="match status" value="1"/>
</dbReference>
<dbReference type="PANTHER" id="PTHR12197">
    <property type="entry name" value="HISTONE-LYSINE N-METHYLTRANSFERASE SMYD"/>
    <property type="match status" value="1"/>
</dbReference>
<dbReference type="Proteomes" id="UP000728032">
    <property type="component" value="Unassembled WGS sequence"/>
</dbReference>
<evidence type="ECO:0000259" key="1">
    <source>
        <dbReference type="Pfam" id="PF00856"/>
    </source>
</evidence>
<protein>
    <recommendedName>
        <fullName evidence="1">SET domain-containing protein</fullName>
    </recommendedName>
</protein>
<dbReference type="SUPFAM" id="SSF82199">
    <property type="entry name" value="SET domain"/>
    <property type="match status" value="1"/>
</dbReference>
<dbReference type="GO" id="GO:0008276">
    <property type="term" value="F:protein methyltransferase activity"/>
    <property type="evidence" value="ECO:0007669"/>
    <property type="project" value="UniProtKB-ARBA"/>
</dbReference>
<dbReference type="GO" id="GO:0008757">
    <property type="term" value="F:S-adenosylmethionine-dependent methyltransferase activity"/>
    <property type="evidence" value="ECO:0007669"/>
    <property type="project" value="UniProtKB-ARBA"/>
</dbReference>
<dbReference type="OrthoDB" id="6501754at2759"/>
<gene>
    <name evidence="2" type="ORF">ONB1V03_LOCUS1732</name>
</gene>
<feature type="domain" description="SET" evidence="1">
    <location>
        <begin position="16"/>
        <end position="53"/>
    </location>
</feature>
<dbReference type="Pfam" id="PF00856">
    <property type="entry name" value="SET"/>
    <property type="match status" value="1"/>
</dbReference>
<proteinExistence type="predicted"/>
<accession>A0A7R9LCH5</accession>
<sequence length="72" mass="8045">MSSTSIHMSAIFLDFSLMSHSCQPNTAYVLKGDSVEVRAMRSIAPGDEITMSYVSLDENRTERLALNFLAMR</sequence>
<dbReference type="InterPro" id="IPR046341">
    <property type="entry name" value="SET_dom_sf"/>
</dbReference>
<name>A0A7R9LCH5_9ACAR</name>
<organism evidence="2">
    <name type="scientific">Oppiella nova</name>
    <dbReference type="NCBI Taxonomy" id="334625"/>
    <lineage>
        <taxon>Eukaryota</taxon>
        <taxon>Metazoa</taxon>
        <taxon>Ecdysozoa</taxon>
        <taxon>Arthropoda</taxon>
        <taxon>Chelicerata</taxon>
        <taxon>Arachnida</taxon>
        <taxon>Acari</taxon>
        <taxon>Acariformes</taxon>
        <taxon>Sarcoptiformes</taxon>
        <taxon>Oribatida</taxon>
        <taxon>Brachypylina</taxon>
        <taxon>Oppioidea</taxon>
        <taxon>Oppiidae</taxon>
        <taxon>Oppiella</taxon>
    </lineage>
</organism>
<dbReference type="AlphaFoldDB" id="A0A7R9LCH5"/>
<dbReference type="InterPro" id="IPR001214">
    <property type="entry name" value="SET_dom"/>
</dbReference>
<dbReference type="EMBL" id="CAJPVJ010000343">
    <property type="protein sequence ID" value="CAG2162132.1"/>
    <property type="molecule type" value="Genomic_DNA"/>
</dbReference>
<dbReference type="EMBL" id="OC915168">
    <property type="protein sequence ID" value="CAD7639031.1"/>
    <property type="molecule type" value="Genomic_DNA"/>
</dbReference>
<dbReference type="Gene3D" id="2.170.270.10">
    <property type="entry name" value="SET domain"/>
    <property type="match status" value="1"/>
</dbReference>